<dbReference type="PRINTS" id="PR00458">
    <property type="entry name" value="PEROXIDASE"/>
</dbReference>
<evidence type="ECO:0000256" key="20">
    <source>
        <dbReference type="PIRSR" id="PIRSR600823-5"/>
    </source>
</evidence>
<keyword evidence="6 21" id="KW-0575">Peroxidase</keyword>
<feature type="binding site" evidence="18">
    <location>
        <position position="72"/>
    </location>
    <ligand>
        <name>Ca(2+)</name>
        <dbReference type="ChEBI" id="CHEBI:29108"/>
        <label>1</label>
    </ligand>
</feature>
<feature type="binding site" evidence="17">
    <location>
        <position position="170"/>
    </location>
    <ligand>
        <name>substrate</name>
    </ligand>
</feature>
<dbReference type="Gene3D" id="1.10.520.10">
    <property type="match status" value="1"/>
</dbReference>
<dbReference type="Pfam" id="PF00141">
    <property type="entry name" value="peroxidase"/>
    <property type="match status" value="1"/>
</dbReference>
<dbReference type="PROSITE" id="PS00436">
    <property type="entry name" value="PEROXIDASE_2"/>
    <property type="match status" value="1"/>
</dbReference>
<evidence type="ECO:0000256" key="11">
    <source>
        <dbReference type="ARBA" id="ARBA00023002"/>
    </source>
</evidence>
<accession>A0A9N7RLI0</accession>
<evidence type="ECO:0000256" key="21">
    <source>
        <dbReference type="RuleBase" id="RU362060"/>
    </source>
</evidence>
<comment type="similarity">
    <text evidence="21">Belongs to the peroxidase family. Classical plant (class III) peroxidase subfamily.</text>
</comment>
<feature type="binding site" evidence="18">
    <location>
        <position position="201"/>
    </location>
    <ligand>
        <name>Ca(2+)</name>
        <dbReference type="ChEBI" id="CHEBI:29108"/>
        <label>2</label>
    </ligand>
</feature>
<feature type="signal peptide" evidence="21">
    <location>
        <begin position="1"/>
        <end position="27"/>
    </location>
</feature>
<evidence type="ECO:0000256" key="10">
    <source>
        <dbReference type="ARBA" id="ARBA00022837"/>
    </source>
</evidence>
<comment type="similarity">
    <text evidence="3">Belongs to the peroxidase family. Ascorbate peroxidase subfamily.</text>
</comment>
<dbReference type="Proteomes" id="UP001153555">
    <property type="component" value="Unassembled WGS sequence"/>
</dbReference>
<evidence type="ECO:0000256" key="17">
    <source>
        <dbReference type="PIRSR" id="PIRSR600823-2"/>
    </source>
</evidence>
<dbReference type="InterPro" id="IPR033905">
    <property type="entry name" value="Secretory_peroxidase"/>
</dbReference>
<evidence type="ECO:0000256" key="5">
    <source>
        <dbReference type="ARBA" id="ARBA00022525"/>
    </source>
</evidence>
<dbReference type="GO" id="GO:0042744">
    <property type="term" value="P:hydrogen peroxide catabolic process"/>
    <property type="evidence" value="ECO:0007669"/>
    <property type="project" value="UniProtKB-KW"/>
</dbReference>
<evidence type="ECO:0000256" key="8">
    <source>
        <dbReference type="ARBA" id="ARBA00022723"/>
    </source>
</evidence>
<comment type="function">
    <text evidence="2">Removal of H(2)O(2), oxidation of toxic reductants, biosynthesis and degradation of lignin, suberization, auxin catabolism, response to environmental stresses such as wounding, pathogen attack and oxidative stress. These functions might be dependent on each isozyme/isoform in each plant tissue.</text>
</comment>
<dbReference type="CDD" id="cd00693">
    <property type="entry name" value="secretory_peroxidase"/>
    <property type="match status" value="1"/>
</dbReference>
<keyword evidence="9 21" id="KW-0732">Signal</keyword>
<dbReference type="InterPro" id="IPR010255">
    <property type="entry name" value="Haem_peroxidase_sf"/>
</dbReference>
<feature type="site" description="Transition state stabilizer" evidence="19">
    <location>
        <position position="67"/>
    </location>
</feature>
<evidence type="ECO:0000256" key="16">
    <source>
        <dbReference type="PIRSR" id="PIRSR600823-1"/>
    </source>
</evidence>
<dbReference type="PROSITE" id="PS00435">
    <property type="entry name" value="PEROXIDASE_1"/>
    <property type="match status" value="1"/>
</dbReference>
<feature type="binding site" evidence="18">
    <location>
        <position position="75"/>
    </location>
    <ligand>
        <name>Ca(2+)</name>
        <dbReference type="ChEBI" id="CHEBI:29108"/>
        <label>1</label>
    </ligand>
</feature>
<dbReference type="OrthoDB" id="10351599at2759"/>
<comment type="subcellular location">
    <subcellularLocation>
        <location evidence="21">Secreted</location>
    </subcellularLocation>
</comment>
<dbReference type="PANTHER" id="PTHR31388:SF264">
    <property type="entry name" value="PEROXIDASE 59"/>
    <property type="match status" value="1"/>
</dbReference>
<keyword evidence="7 21" id="KW-0349">Heme</keyword>
<dbReference type="AlphaFoldDB" id="A0A9N7RLI0"/>
<dbReference type="InterPro" id="IPR002016">
    <property type="entry name" value="Haem_peroxidase"/>
</dbReference>
<feature type="domain" description="Plant heme peroxidase family profile" evidence="22">
    <location>
        <begin position="28"/>
        <end position="332"/>
    </location>
</feature>
<comment type="cofactor">
    <cofactor evidence="18 21">
        <name>heme b</name>
        <dbReference type="ChEBI" id="CHEBI:60344"/>
    </cofactor>
    <text evidence="18 21">Binds 1 heme b (iron(II)-protoporphyrin IX) group per subunit.</text>
</comment>
<dbReference type="InterPro" id="IPR000823">
    <property type="entry name" value="Peroxidase_pln"/>
</dbReference>
<dbReference type="PROSITE" id="PS50873">
    <property type="entry name" value="PEROXIDASE_4"/>
    <property type="match status" value="1"/>
</dbReference>
<feature type="disulfide bond" evidence="20">
    <location>
        <begin position="73"/>
        <end position="78"/>
    </location>
</feature>
<feature type="binding site" evidence="18">
    <location>
        <position position="251"/>
    </location>
    <ligand>
        <name>Ca(2+)</name>
        <dbReference type="ChEBI" id="CHEBI:29108"/>
        <label>2</label>
    </ligand>
</feature>
<evidence type="ECO:0000313" key="24">
    <source>
        <dbReference type="Proteomes" id="UP001153555"/>
    </source>
</evidence>
<gene>
    <name evidence="23" type="ORF">SHERM_02280</name>
</gene>
<evidence type="ECO:0000256" key="13">
    <source>
        <dbReference type="ARBA" id="ARBA00023157"/>
    </source>
</evidence>
<organism evidence="23 24">
    <name type="scientific">Striga hermonthica</name>
    <name type="common">Purple witchweed</name>
    <name type="synonym">Buchnera hermonthica</name>
    <dbReference type="NCBI Taxonomy" id="68872"/>
    <lineage>
        <taxon>Eukaryota</taxon>
        <taxon>Viridiplantae</taxon>
        <taxon>Streptophyta</taxon>
        <taxon>Embryophyta</taxon>
        <taxon>Tracheophyta</taxon>
        <taxon>Spermatophyta</taxon>
        <taxon>Magnoliopsida</taxon>
        <taxon>eudicotyledons</taxon>
        <taxon>Gunneridae</taxon>
        <taxon>Pentapetalae</taxon>
        <taxon>asterids</taxon>
        <taxon>lamiids</taxon>
        <taxon>Lamiales</taxon>
        <taxon>Orobanchaceae</taxon>
        <taxon>Buchnereae</taxon>
        <taxon>Striga</taxon>
    </lineage>
</organism>
<evidence type="ECO:0000256" key="18">
    <source>
        <dbReference type="PIRSR" id="PIRSR600823-3"/>
    </source>
</evidence>
<evidence type="ECO:0000256" key="6">
    <source>
        <dbReference type="ARBA" id="ARBA00022559"/>
    </source>
</evidence>
<keyword evidence="8 18" id="KW-0479">Metal-binding</keyword>
<name>A0A9N7RLI0_STRHE</name>
<dbReference type="GO" id="GO:0005576">
    <property type="term" value="C:extracellular region"/>
    <property type="evidence" value="ECO:0007669"/>
    <property type="project" value="UniProtKB-SubCell"/>
</dbReference>
<feature type="binding site" evidence="18">
    <location>
        <position position="79"/>
    </location>
    <ligand>
        <name>Ca(2+)</name>
        <dbReference type="ChEBI" id="CHEBI:29108"/>
        <label>1</label>
    </ligand>
</feature>
<dbReference type="PANTHER" id="PTHR31388">
    <property type="entry name" value="PEROXIDASE 72-RELATED"/>
    <property type="match status" value="1"/>
</dbReference>
<dbReference type="GO" id="GO:0006979">
    <property type="term" value="P:response to oxidative stress"/>
    <property type="evidence" value="ECO:0007669"/>
    <property type="project" value="UniProtKB-UniRule"/>
</dbReference>
<keyword evidence="13 20" id="KW-1015">Disulfide bond</keyword>
<evidence type="ECO:0000256" key="1">
    <source>
        <dbReference type="ARBA" id="ARBA00000189"/>
    </source>
</evidence>
<comment type="cofactor">
    <cofactor evidence="18 21">
        <name>Ca(2+)</name>
        <dbReference type="ChEBI" id="CHEBI:29108"/>
    </cofactor>
    <text evidence="18 21">Binds 2 calcium ions per subunit.</text>
</comment>
<feature type="disulfide bond" evidence="20">
    <location>
        <begin position="40"/>
        <end position="120"/>
    </location>
</feature>
<evidence type="ECO:0000256" key="15">
    <source>
        <dbReference type="ARBA" id="ARBA00023324"/>
    </source>
</evidence>
<proteinExistence type="inferred from homology"/>
<keyword evidence="14" id="KW-0325">Glycoprotein</keyword>
<dbReference type="GO" id="GO:0140825">
    <property type="term" value="F:lactoperoxidase activity"/>
    <property type="evidence" value="ECO:0007669"/>
    <property type="project" value="UniProtKB-EC"/>
</dbReference>
<keyword evidence="15 21" id="KW-0376">Hydrogen peroxide</keyword>
<comment type="caution">
    <text evidence="23">The sequence shown here is derived from an EMBL/GenBank/DDBJ whole genome shotgun (WGS) entry which is preliminary data.</text>
</comment>
<feature type="binding site" evidence="18">
    <location>
        <position position="248"/>
    </location>
    <ligand>
        <name>Ca(2+)</name>
        <dbReference type="ChEBI" id="CHEBI:29108"/>
        <label>2</label>
    </ligand>
</feature>
<evidence type="ECO:0000256" key="9">
    <source>
        <dbReference type="ARBA" id="ARBA00022729"/>
    </source>
</evidence>
<protein>
    <recommendedName>
        <fullName evidence="4 21">Peroxidase</fullName>
        <ecNumber evidence="4 21">1.11.1.7</ecNumber>
    </recommendedName>
</protein>
<keyword evidence="24" id="KW-1185">Reference proteome</keyword>
<dbReference type="PRINTS" id="PR00461">
    <property type="entry name" value="PLPEROXIDASE"/>
</dbReference>
<evidence type="ECO:0000256" key="14">
    <source>
        <dbReference type="ARBA" id="ARBA00023180"/>
    </source>
</evidence>
<feature type="binding site" evidence="18">
    <location>
        <position position="81"/>
    </location>
    <ligand>
        <name>Ca(2+)</name>
        <dbReference type="ChEBI" id="CHEBI:29108"/>
        <label>1</label>
    </ligand>
</feature>
<dbReference type="InterPro" id="IPR019794">
    <property type="entry name" value="Peroxidases_AS"/>
</dbReference>
<feature type="binding site" evidence="18">
    <location>
        <position position="77"/>
    </location>
    <ligand>
        <name>Ca(2+)</name>
        <dbReference type="ChEBI" id="CHEBI:29108"/>
        <label>1</label>
    </ligand>
</feature>
<evidence type="ECO:0000259" key="22">
    <source>
        <dbReference type="PROSITE" id="PS50873"/>
    </source>
</evidence>
<reference evidence="23" key="1">
    <citation type="submission" date="2019-12" db="EMBL/GenBank/DDBJ databases">
        <authorList>
            <person name="Scholes J."/>
        </authorList>
    </citation>
    <scope>NUCLEOTIDE SEQUENCE</scope>
</reference>
<feature type="disulfide bond" evidence="20">
    <location>
        <begin position="126"/>
        <end position="328"/>
    </location>
</feature>
<keyword evidence="5 21" id="KW-0964">Secreted</keyword>
<dbReference type="FunFam" id="1.10.420.10:FF:000006">
    <property type="entry name" value="Peroxidase"/>
    <property type="match status" value="1"/>
</dbReference>
<keyword evidence="11 21" id="KW-0560">Oxidoreductase</keyword>
<evidence type="ECO:0000256" key="4">
    <source>
        <dbReference type="ARBA" id="ARBA00012313"/>
    </source>
</evidence>
<dbReference type="SUPFAM" id="SSF48113">
    <property type="entry name" value="Heme-dependent peroxidases"/>
    <property type="match status" value="1"/>
</dbReference>
<feature type="binding site" evidence="18">
    <location>
        <position position="93"/>
    </location>
    <ligand>
        <name>Ca(2+)</name>
        <dbReference type="ChEBI" id="CHEBI:29108"/>
        <label>1</label>
    </ligand>
</feature>
<feature type="active site" description="Proton acceptor" evidence="16">
    <location>
        <position position="71"/>
    </location>
</feature>
<dbReference type="EMBL" id="CACSLK010028053">
    <property type="protein sequence ID" value="CAA0834459.1"/>
    <property type="molecule type" value="Genomic_DNA"/>
</dbReference>
<evidence type="ECO:0000256" key="7">
    <source>
        <dbReference type="ARBA" id="ARBA00022617"/>
    </source>
</evidence>
<sequence>MASSPSYKAIIITTLAILFVFLRSSKADLSSDVRKVYPKCPQLFDIVGSVMEQEIQKDPRTGASLLRLHFHDCFVGGCDASVLLKDTSTFTGEQSATPNKNSIRKLEVIDQIKSVVENACPGLVSCADILAIAARDAIKILSYYQLRYDVEIGRLDSKTANRTAANNLIPPPTSNIDALINNFKNHGLNETDLVLLSGAHTIGQARCTSFKGRLYNETNSLDETFAKYLRKNCSPDDNKTGNNTANLDYQTPSTFDNRYYQNIIDKKDLLHSDHQLLNNSVTVNLVKKYSNDINEFYQAFGQAMIKMGRLNGTTGEKKKKEMEIRKVCSKRN</sequence>
<evidence type="ECO:0000313" key="23">
    <source>
        <dbReference type="EMBL" id="CAA0834459.1"/>
    </source>
</evidence>
<dbReference type="GO" id="GO:0046872">
    <property type="term" value="F:metal ion binding"/>
    <property type="evidence" value="ECO:0007669"/>
    <property type="project" value="UniProtKB-UniRule"/>
</dbReference>
<evidence type="ECO:0000256" key="2">
    <source>
        <dbReference type="ARBA" id="ARBA00002322"/>
    </source>
</evidence>
<dbReference type="EC" id="1.11.1.7" evidence="4 21"/>
<dbReference type="GO" id="GO:0020037">
    <property type="term" value="F:heme binding"/>
    <property type="evidence" value="ECO:0007669"/>
    <property type="project" value="UniProtKB-UniRule"/>
</dbReference>
<dbReference type="InterPro" id="IPR019793">
    <property type="entry name" value="Peroxidases_heam-ligand_BS"/>
</dbReference>
<keyword evidence="10 18" id="KW-0106">Calcium</keyword>
<feature type="binding site" description="axial binding residue" evidence="18">
    <location>
        <position position="200"/>
    </location>
    <ligand>
        <name>heme b</name>
        <dbReference type="ChEBI" id="CHEBI:60344"/>
    </ligand>
    <ligandPart>
        <name>Fe</name>
        <dbReference type="ChEBI" id="CHEBI:18248"/>
    </ligandPart>
</feature>
<feature type="chain" id="PRO_5040543793" description="Peroxidase" evidence="21">
    <location>
        <begin position="28"/>
        <end position="332"/>
    </location>
</feature>
<feature type="binding site" evidence="18">
    <location>
        <position position="256"/>
    </location>
    <ligand>
        <name>Ca(2+)</name>
        <dbReference type="ChEBI" id="CHEBI:29108"/>
        <label>2</label>
    </ligand>
</feature>
<dbReference type="Gene3D" id="1.10.420.10">
    <property type="entry name" value="Peroxidase, domain 2"/>
    <property type="match status" value="1"/>
</dbReference>
<keyword evidence="12 18" id="KW-0408">Iron</keyword>
<feature type="disulfide bond" evidence="20">
    <location>
        <begin position="207"/>
        <end position="233"/>
    </location>
</feature>
<comment type="catalytic activity">
    <reaction evidence="1 21">
        <text>2 a phenolic donor + H2O2 = 2 a phenolic radical donor + 2 H2O</text>
        <dbReference type="Rhea" id="RHEA:56136"/>
        <dbReference type="ChEBI" id="CHEBI:15377"/>
        <dbReference type="ChEBI" id="CHEBI:16240"/>
        <dbReference type="ChEBI" id="CHEBI:139520"/>
        <dbReference type="ChEBI" id="CHEBI:139521"/>
        <dbReference type="EC" id="1.11.1.7"/>
    </reaction>
</comment>
<evidence type="ECO:0000256" key="12">
    <source>
        <dbReference type="ARBA" id="ARBA00023004"/>
    </source>
</evidence>
<evidence type="ECO:0000256" key="3">
    <source>
        <dbReference type="ARBA" id="ARBA00006873"/>
    </source>
</evidence>
<evidence type="ECO:0000256" key="19">
    <source>
        <dbReference type="PIRSR" id="PIRSR600823-4"/>
    </source>
</evidence>